<evidence type="ECO:0000313" key="6">
    <source>
        <dbReference type="Proteomes" id="UP000291591"/>
    </source>
</evidence>
<dbReference type="OrthoDB" id="9812579at2"/>
<dbReference type="InterPro" id="IPR011990">
    <property type="entry name" value="TPR-like_helical_dom_sf"/>
</dbReference>
<dbReference type="PRINTS" id="PR00364">
    <property type="entry name" value="DISEASERSIST"/>
</dbReference>
<dbReference type="AlphaFoldDB" id="A0A4Q7USQ8"/>
<dbReference type="PANTHER" id="PTHR47691">
    <property type="entry name" value="REGULATOR-RELATED"/>
    <property type="match status" value="1"/>
</dbReference>
<evidence type="ECO:0000256" key="1">
    <source>
        <dbReference type="ARBA" id="ARBA00005820"/>
    </source>
</evidence>
<dbReference type="InterPro" id="IPR016032">
    <property type="entry name" value="Sig_transdc_resp-reg_C-effctor"/>
</dbReference>
<dbReference type="Gene3D" id="3.40.50.300">
    <property type="entry name" value="P-loop containing nucleotide triphosphate hydrolases"/>
    <property type="match status" value="1"/>
</dbReference>
<gene>
    <name evidence="5" type="ORF">EV383_1678</name>
</gene>
<dbReference type="InterPro" id="IPR036388">
    <property type="entry name" value="WH-like_DNA-bd_sf"/>
</dbReference>
<comment type="similarity">
    <text evidence="1">Belongs to the AfsR/DnrI/RedD regulatory family.</text>
</comment>
<evidence type="ECO:0000259" key="4">
    <source>
        <dbReference type="SMART" id="SM01043"/>
    </source>
</evidence>
<feature type="domain" description="Bacterial transcriptional activator" evidence="4">
    <location>
        <begin position="108"/>
        <end position="253"/>
    </location>
</feature>
<dbReference type="Pfam" id="PF25872">
    <property type="entry name" value="HTH_77"/>
    <property type="match status" value="1"/>
</dbReference>
<dbReference type="InterPro" id="IPR058852">
    <property type="entry name" value="HTH_77"/>
</dbReference>
<organism evidence="5 6">
    <name type="scientific">Pseudonocardia sediminis</name>
    <dbReference type="NCBI Taxonomy" id="1397368"/>
    <lineage>
        <taxon>Bacteria</taxon>
        <taxon>Bacillati</taxon>
        <taxon>Actinomycetota</taxon>
        <taxon>Actinomycetes</taxon>
        <taxon>Pseudonocardiales</taxon>
        <taxon>Pseudonocardiaceae</taxon>
        <taxon>Pseudonocardia</taxon>
    </lineage>
</organism>
<dbReference type="Gene3D" id="1.25.40.10">
    <property type="entry name" value="Tetratricopeptide repeat domain"/>
    <property type="match status" value="2"/>
</dbReference>
<feature type="domain" description="OmpR/PhoB-type" evidence="3">
    <location>
        <begin position="31"/>
        <end position="101"/>
    </location>
</feature>
<dbReference type="SUPFAM" id="SSF46894">
    <property type="entry name" value="C-terminal effector domain of the bipartite response regulators"/>
    <property type="match status" value="1"/>
</dbReference>
<protein>
    <submittedName>
        <fullName evidence="5">Putative ATPase</fullName>
    </submittedName>
</protein>
<dbReference type="EMBL" id="SHKL01000001">
    <property type="protein sequence ID" value="RZT84822.1"/>
    <property type="molecule type" value="Genomic_DNA"/>
</dbReference>
<keyword evidence="2" id="KW-0238">DNA-binding</keyword>
<dbReference type="Proteomes" id="UP000291591">
    <property type="component" value="Unassembled WGS sequence"/>
</dbReference>
<evidence type="ECO:0000313" key="5">
    <source>
        <dbReference type="EMBL" id="RZT84822.1"/>
    </source>
</evidence>
<dbReference type="RefSeq" id="WP_130289377.1">
    <property type="nucleotide sequence ID" value="NZ_SHKL01000001.1"/>
</dbReference>
<proteinExistence type="inferred from homology"/>
<comment type="caution">
    <text evidence="5">The sequence shown here is derived from an EMBL/GenBank/DDBJ whole genome shotgun (WGS) entry which is preliminary data.</text>
</comment>
<evidence type="ECO:0000256" key="2">
    <source>
        <dbReference type="ARBA" id="ARBA00023125"/>
    </source>
</evidence>
<dbReference type="InterPro" id="IPR027417">
    <property type="entry name" value="P-loop_NTPase"/>
</dbReference>
<dbReference type="GO" id="GO:0000160">
    <property type="term" value="P:phosphorelay signal transduction system"/>
    <property type="evidence" value="ECO:0007669"/>
    <property type="project" value="InterPro"/>
</dbReference>
<sequence length="1060" mass="110310">MSRAEGDRTSGGSAGEPGVELRLLSGVSYRGREVSGTRLRELLALLAAEPRSGSSAARLIADLWRDDRPDHPGKALQVLVSRARSRLGDGVVASTPAGYRLAVPEESIDVTALRAYARACAYHDADPAAVLAAAEAGLGLWDGTVGDGGEDAGDDPLTVLRVASLADHRAVRRGRALALAGLARHAEALPALADAAGRTPRDEEVLLALLRTEAAVTGPAAALARYDAHRRALRDELGADPGPALQDLHRELLEAGSPAVRHGVAHEPNPLLGRDDDVAAVLAMLRGSRVVSVVGPGGLGKTRLAHAVAGRAEQRTVHVVGLAGVSGDGDVAGEVASALGAGDTLRTPTAASASGTLTGIVDALGRGPVLLVLDNCEHVVDGAADLVSALVARSAGLRVLTTSRAPLGLSSESVHPLPELTLPTVVELFGRRARAARPGVELPADAVTELCRHLDGLPLAVELAAARVRALSVGEIAQRLDDRFALLRGGSRDAPARHRTLHAVVDWSWTLLDPGARAALRTLSVFPGGFTTDAAGHVLDADALPVLEHLVDQSLLGVSDAAGGARFRMLETVREFCSAHRESAGETDAATSRFLAWARAFGAGHHDAPFGPAPRPAMERIRDEQDNLLAALRHGLARDDGDTVAATAAALGAMWTAETNVVRVAGLAAETGPLLSHHRPGPGFVEVTRTAATLCAAGVFTLEGPRATRSLVTLHRLPPAPGDTAVRAVAAVLVAMTGGPSALHELWEGRLPLATGAAYELASYVREYEGDLDGALTCAQAALDAFDEAATPWMHVIARNRMSDVCLQLERGEQARRHSQEAIRVLGSHGTVFDPANLQWGLMLAHLACGSVEDAGQIYDRFAQVIAELESSDGGTAGYLRGLHAEIALSLGDVATGLARWREASALMDLDTSYVVAGTTAGTLEVLAATLAAHERHGRLDLVPDVAAALPSLLERVLADPAVPVPSFRFGFPWCGAAVLGLAVVDAGRDPTAAARLVALAQRLHFARNFAATMSSAGARHVAEEADPDAYAEAVAAYASLGPDELRAATLAAVREHLRR</sequence>
<accession>A0A4Q7USQ8</accession>
<dbReference type="InterPro" id="IPR001867">
    <property type="entry name" value="OmpR/PhoB-type_DNA-bd"/>
</dbReference>
<dbReference type="SMART" id="SM00862">
    <property type="entry name" value="Trans_reg_C"/>
    <property type="match status" value="1"/>
</dbReference>
<dbReference type="SUPFAM" id="SSF48452">
    <property type="entry name" value="TPR-like"/>
    <property type="match status" value="2"/>
</dbReference>
<name>A0A4Q7USQ8_PSEST</name>
<dbReference type="PANTHER" id="PTHR47691:SF3">
    <property type="entry name" value="HTH-TYPE TRANSCRIPTIONAL REGULATOR RV0890C-RELATED"/>
    <property type="match status" value="1"/>
</dbReference>
<reference evidence="5 6" key="1">
    <citation type="submission" date="2019-02" db="EMBL/GenBank/DDBJ databases">
        <title>Sequencing the genomes of 1000 actinobacteria strains.</title>
        <authorList>
            <person name="Klenk H.-P."/>
        </authorList>
    </citation>
    <scope>NUCLEOTIDE SEQUENCE [LARGE SCALE GENOMIC DNA]</scope>
    <source>
        <strain evidence="5 6">DSM 45779</strain>
    </source>
</reference>
<dbReference type="Pfam" id="PF03704">
    <property type="entry name" value="BTAD"/>
    <property type="match status" value="1"/>
</dbReference>
<dbReference type="SMART" id="SM01043">
    <property type="entry name" value="BTAD"/>
    <property type="match status" value="1"/>
</dbReference>
<dbReference type="GO" id="GO:0006355">
    <property type="term" value="P:regulation of DNA-templated transcription"/>
    <property type="evidence" value="ECO:0007669"/>
    <property type="project" value="InterPro"/>
</dbReference>
<evidence type="ECO:0000259" key="3">
    <source>
        <dbReference type="SMART" id="SM00862"/>
    </source>
</evidence>
<dbReference type="SUPFAM" id="SSF52540">
    <property type="entry name" value="P-loop containing nucleoside triphosphate hydrolases"/>
    <property type="match status" value="1"/>
</dbReference>
<keyword evidence="6" id="KW-1185">Reference proteome</keyword>
<dbReference type="InterPro" id="IPR005158">
    <property type="entry name" value="BTAD"/>
</dbReference>
<dbReference type="Gene3D" id="1.10.10.10">
    <property type="entry name" value="Winged helix-like DNA-binding domain superfamily/Winged helix DNA-binding domain"/>
    <property type="match status" value="1"/>
</dbReference>
<dbReference type="GO" id="GO:0003677">
    <property type="term" value="F:DNA binding"/>
    <property type="evidence" value="ECO:0007669"/>
    <property type="project" value="UniProtKB-KW"/>
</dbReference>